<dbReference type="InterPro" id="IPR017946">
    <property type="entry name" value="PLC-like_Pdiesterase_TIM-brl"/>
</dbReference>
<organism evidence="1 2">
    <name type="scientific">Puccinia graminis f. sp. tritici</name>
    <dbReference type="NCBI Taxonomy" id="56615"/>
    <lineage>
        <taxon>Eukaryota</taxon>
        <taxon>Fungi</taxon>
        <taxon>Dikarya</taxon>
        <taxon>Basidiomycota</taxon>
        <taxon>Pucciniomycotina</taxon>
        <taxon>Pucciniomycetes</taxon>
        <taxon>Pucciniales</taxon>
        <taxon>Pucciniaceae</taxon>
        <taxon>Puccinia</taxon>
    </lineage>
</organism>
<accession>A0A5B0QEW8</accession>
<gene>
    <name evidence="1" type="ORF">PGT21_011963</name>
</gene>
<evidence type="ECO:0008006" key="3">
    <source>
        <dbReference type="Google" id="ProtNLM"/>
    </source>
</evidence>
<dbReference type="OrthoDB" id="1046782at2759"/>
<name>A0A5B0QEW8_PUCGR</name>
<sequence>MGKRHSMYAYATPNYSHWLGDLIDQDQRWLDVRFSKLVLQGSHDSGMFTSLHPGFVKMITKMKLDSDIGNFLIDHGISFVHILTKLLKTFNIDLELAICNIANTQKDVIFDQLRHGTRFFDFRPGYCFHDCLNGERGRIHHQHACVPGYEYVKALEETFSFLVSHPKEIVVFELKSDGFISRKTTWRKDSIPFHSMIPTKAALASALDEARQNLEGQLPQVHEIQVGGPADLDRPIGELLKDQVRFIIIHRMGQTPEQGWDWDRDDSYDHTLYDTDRPDEIIRALDLTHARNSVPLKTQTDKPLVGTIYQLQATPTKSIADDILTSLTYSKASSLLVYTKANLDPFTYTWVKGRHFIEPAITVT</sequence>
<dbReference type="EMBL" id="VSWC01000016">
    <property type="protein sequence ID" value="KAA1111776.1"/>
    <property type="molecule type" value="Genomic_DNA"/>
</dbReference>
<keyword evidence="2" id="KW-1185">Reference proteome</keyword>
<dbReference type="SUPFAM" id="SSF51695">
    <property type="entry name" value="PLC-like phosphodiesterases"/>
    <property type="match status" value="1"/>
</dbReference>
<proteinExistence type="predicted"/>
<dbReference type="GO" id="GO:0008081">
    <property type="term" value="F:phosphoric diester hydrolase activity"/>
    <property type="evidence" value="ECO:0007669"/>
    <property type="project" value="InterPro"/>
</dbReference>
<dbReference type="AlphaFoldDB" id="A0A5B0QEW8"/>
<dbReference type="PANTHER" id="PTHR13593:SF113">
    <property type="entry name" value="SI:DKEY-266F7.9"/>
    <property type="match status" value="1"/>
</dbReference>
<reference evidence="1 2" key="1">
    <citation type="submission" date="2019-05" db="EMBL/GenBank/DDBJ databases">
        <title>Emergence of the Ug99 lineage of the wheat stem rust pathogen through somatic hybridization.</title>
        <authorList>
            <person name="Li F."/>
            <person name="Upadhyaya N.M."/>
            <person name="Sperschneider J."/>
            <person name="Matny O."/>
            <person name="Nguyen-Phuc H."/>
            <person name="Mago R."/>
            <person name="Raley C."/>
            <person name="Miller M.E."/>
            <person name="Silverstein K.A.T."/>
            <person name="Henningsen E."/>
            <person name="Hirsch C.D."/>
            <person name="Visser B."/>
            <person name="Pretorius Z.A."/>
            <person name="Steffenson B.J."/>
            <person name="Schwessinger B."/>
            <person name="Dodds P.N."/>
            <person name="Figueroa M."/>
        </authorList>
    </citation>
    <scope>NUCLEOTIDE SEQUENCE [LARGE SCALE GENOMIC DNA]</scope>
    <source>
        <strain evidence="1">21-0</strain>
    </source>
</reference>
<dbReference type="PANTHER" id="PTHR13593">
    <property type="match status" value="1"/>
</dbReference>
<evidence type="ECO:0000313" key="2">
    <source>
        <dbReference type="Proteomes" id="UP000324748"/>
    </source>
</evidence>
<comment type="caution">
    <text evidence="1">The sequence shown here is derived from an EMBL/GenBank/DDBJ whole genome shotgun (WGS) entry which is preliminary data.</text>
</comment>
<dbReference type="GO" id="GO:0006629">
    <property type="term" value="P:lipid metabolic process"/>
    <property type="evidence" value="ECO:0007669"/>
    <property type="project" value="InterPro"/>
</dbReference>
<dbReference type="InterPro" id="IPR051057">
    <property type="entry name" value="PI-PLC_domain"/>
</dbReference>
<dbReference type="Proteomes" id="UP000324748">
    <property type="component" value="Unassembled WGS sequence"/>
</dbReference>
<evidence type="ECO:0000313" key="1">
    <source>
        <dbReference type="EMBL" id="KAA1111776.1"/>
    </source>
</evidence>
<protein>
    <recommendedName>
        <fullName evidence="3">Phosphatidylinositol-specific phospholipase C X domain-containing protein</fullName>
    </recommendedName>
</protein>
<dbReference type="Gene3D" id="3.20.20.190">
    <property type="entry name" value="Phosphatidylinositol (PI) phosphodiesterase"/>
    <property type="match status" value="1"/>
</dbReference>